<keyword evidence="3 5" id="KW-0808">Transferase</keyword>
<dbReference type="InterPro" id="IPR029044">
    <property type="entry name" value="Nucleotide-diphossugar_trans"/>
</dbReference>
<evidence type="ECO:0000313" key="6">
    <source>
        <dbReference type="Proteomes" id="UP001494588"/>
    </source>
</evidence>
<keyword evidence="2 5" id="KW-0328">Glycosyltransferase</keyword>
<dbReference type="RefSeq" id="WP_233471635.1">
    <property type="nucleotide sequence ID" value="NZ_CAJHCS010000001.1"/>
</dbReference>
<name>A0ABU9Q711_9BURK</name>
<evidence type="ECO:0000313" key="5">
    <source>
        <dbReference type="EMBL" id="MEM5285189.1"/>
    </source>
</evidence>
<dbReference type="EC" id="2.4.-.-" evidence="5"/>
<proteinExistence type="inferred from homology"/>
<comment type="caution">
    <text evidence="5">The sequence shown here is derived from an EMBL/GenBank/DDBJ whole genome shotgun (WGS) entry which is preliminary data.</text>
</comment>
<feature type="domain" description="Glycosyltransferase 2-like" evidence="4">
    <location>
        <begin position="10"/>
        <end position="87"/>
    </location>
</feature>
<reference evidence="5 6" key="1">
    <citation type="submission" date="2024-01" db="EMBL/GenBank/DDBJ databases">
        <title>The diversity of rhizobia nodulating Mimosa spp. in eleven states of Brazil covering several biomes is determined by host plant, location, and edaphic factors.</title>
        <authorList>
            <person name="Rouws L."/>
            <person name="Barauna A."/>
            <person name="Beukes C."/>
            <person name="De Faria S.M."/>
            <person name="Gross E."/>
            <person name="Dos Reis Junior F.B."/>
            <person name="Simon M."/>
            <person name="Maluk M."/>
            <person name="Odee D.W."/>
            <person name="Kenicer G."/>
            <person name="Young J.P.W."/>
            <person name="Reis V.M."/>
            <person name="Zilli J."/>
            <person name="James E.K."/>
        </authorList>
    </citation>
    <scope>NUCLEOTIDE SEQUENCE [LARGE SCALE GENOMIC DNA]</scope>
    <source>
        <strain evidence="5 6">JPY77</strain>
    </source>
</reference>
<dbReference type="InterPro" id="IPR001173">
    <property type="entry name" value="Glyco_trans_2-like"/>
</dbReference>
<dbReference type="PANTHER" id="PTHR43179">
    <property type="entry name" value="RHAMNOSYLTRANSFERASE WBBL"/>
    <property type="match status" value="1"/>
</dbReference>
<dbReference type="GO" id="GO:0016757">
    <property type="term" value="F:glycosyltransferase activity"/>
    <property type="evidence" value="ECO:0007669"/>
    <property type="project" value="UniProtKB-KW"/>
</dbReference>
<gene>
    <name evidence="5" type="ORF">V4C55_05705</name>
</gene>
<accession>A0ABU9Q711</accession>
<evidence type="ECO:0000256" key="3">
    <source>
        <dbReference type="ARBA" id="ARBA00022679"/>
    </source>
</evidence>
<evidence type="ECO:0000256" key="1">
    <source>
        <dbReference type="ARBA" id="ARBA00006739"/>
    </source>
</evidence>
<evidence type="ECO:0000259" key="4">
    <source>
        <dbReference type="Pfam" id="PF00535"/>
    </source>
</evidence>
<protein>
    <submittedName>
        <fullName evidence="5">Glycosyltransferase</fullName>
        <ecNumber evidence="5">2.4.-.-</ecNumber>
    </submittedName>
</protein>
<dbReference type="SUPFAM" id="SSF53448">
    <property type="entry name" value="Nucleotide-diphospho-sugar transferases"/>
    <property type="match status" value="1"/>
</dbReference>
<dbReference type="Pfam" id="PF00535">
    <property type="entry name" value="Glycos_transf_2"/>
    <property type="match status" value="1"/>
</dbReference>
<sequence length="98" mass="10853">MPRHAGSRITIVVLTHNRAERLMETLHCLRALPEYPQIIVADNASTDETVWMADVAFPDVRIVQCGSNLGAAGRNRAVACVDSGYIVPREQTQDHRLS</sequence>
<evidence type="ECO:0000256" key="2">
    <source>
        <dbReference type="ARBA" id="ARBA00022676"/>
    </source>
</evidence>
<comment type="similarity">
    <text evidence="1">Belongs to the glycosyltransferase 2 family.</text>
</comment>
<organism evidence="5 6">
    <name type="scientific">Paraburkholderia sabiae</name>
    <dbReference type="NCBI Taxonomy" id="273251"/>
    <lineage>
        <taxon>Bacteria</taxon>
        <taxon>Pseudomonadati</taxon>
        <taxon>Pseudomonadota</taxon>
        <taxon>Betaproteobacteria</taxon>
        <taxon>Burkholderiales</taxon>
        <taxon>Burkholderiaceae</taxon>
        <taxon>Paraburkholderia</taxon>
    </lineage>
</organism>
<dbReference type="Proteomes" id="UP001494588">
    <property type="component" value="Unassembled WGS sequence"/>
</dbReference>
<dbReference type="EMBL" id="JAZHGC010000004">
    <property type="protein sequence ID" value="MEM5285189.1"/>
    <property type="molecule type" value="Genomic_DNA"/>
</dbReference>
<dbReference type="Gene3D" id="3.90.550.10">
    <property type="entry name" value="Spore Coat Polysaccharide Biosynthesis Protein SpsA, Chain A"/>
    <property type="match status" value="1"/>
</dbReference>
<dbReference type="PANTHER" id="PTHR43179:SF12">
    <property type="entry name" value="GALACTOFURANOSYLTRANSFERASE GLFT2"/>
    <property type="match status" value="1"/>
</dbReference>
<keyword evidence="6" id="KW-1185">Reference proteome</keyword>